<keyword evidence="1" id="KW-1133">Transmembrane helix</keyword>
<keyword evidence="1" id="KW-0472">Membrane</keyword>
<dbReference type="EMBL" id="BARW01029270">
    <property type="protein sequence ID" value="GAJ07646.1"/>
    <property type="molecule type" value="Genomic_DNA"/>
</dbReference>
<organism evidence="2">
    <name type="scientific">marine sediment metagenome</name>
    <dbReference type="NCBI Taxonomy" id="412755"/>
    <lineage>
        <taxon>unclassified sequences</taxon>
        <taxon>metagenomes</taxon>
        <taxon>ecological metagenomes</taxon>
    </lineage>
</organism>
<evidence type="ECO:0000313" key="2">
    <source>
        <dbReference type="EMBL" id="GAJ07646.1"/>
    </source>
</evidence>
<protein>
    <submittedName>
        <fullName evidence="2">Uncharacterized protein</fullName>
    </submittedName>
</protein>
<gene>
    <name evidence="2" type="ORF">S12H4_47076</name>
</gene>
<evidence type="ECO:0000256" key="1">
    <source>
        <dbReference type="SAM" id="Phobius"/>
    </source>
</evidence>
<keyword evidence="1" id="KW-0812">Transmembrane</keyword>
<sequence length="62" mass="7213">MTEITVGGQKRRRAEITTSMLTFLLISLTLALVFELSVITVLHDYLVYRDLRRRLMEEREGG</sequence>
<accession>X1V628</accession>
<reference evidence="2" key="1">
    <citation type="journal article" date="2014" name="Front. Microbiol.">
        <title>High frequency of phylogenetically diverse reductive dehalogenase-homologous genes in deep subseafloor sedimentary metagenomes.</title>
        <authorList>
            <person name="Kawai M."/>
            <person name="Futagami T."/>
            <person name="Toyoda A."/>
            <person name="Takaki Y."/>
            <person name="Nishi S."/>
            <person name="Hori S."/>
            <person name="Arai W."/>
            <person name="Tsubouchi T."/>
            <person name="Morono Y."/>
            <person name="Uchiyama I."/>
            <person name="Ito T."/>
            <person name="Fujiyama A."/>
            <person name="Inagaki F."/>
            <person name="Takami H."/>
        </authorList>
    </citation>
    <scope>NUCLEOTIDE SEQUENCE</scope>
    <source>
        <strain evidence="2">Expedition CK06-06</strain>
    </source>
</reference>
<comment type="caution">
    <text evidence="2">The sequence shown here is derived from an EMBL/GenBank/DDBJ whole genome shotgun (WGS) entry which is preliminary data.</text>
</comment>
<proteinExistence type="predicted"/>
<name>X1V628_9ZZZZ</name>
<dbReference type="AlphaFoldDB" id="X1V628"/>
<feature type="transmembrane region" description="Helical" evidence="1">
    <location>
        <begin position="20"/>
        <end position="46"/>
    </location>
</feature>